<accession>A0A858ZQR9</accession>
<evidence type="ECO:0000313" key="2">
    <source>
        <dbReference type="Proteomes" id="UP000500755"/>
    </source>
</evidence>
<evidence type="ECO:0000313" key="1">
    <source>
        <dbReference type="EMBL" id="QKD42832.1"/>
    </source>
</evidence>
<gene>
    <name evidence="1" type="ORF">HF896_04080</name>
</gene>
<proteinExistence type="predicted"/>
<dbReference type="RefSeq" id="WP_168727717.1">
    <property type="nucleotide sequence ID" value="NZ_CP051298.1"/>
</dbReference>
<reference evidence="1 2" key="1">
    <citation type="submission" date="2020-05" db="EMBL/GenBank/DDBJ databases">
        <title>Complete genome sequence of Alicycliphilus denitrificans DP3.</title>
        <authorList>
            <person name="Chen X."/>
        </authorList>
    </citation>
    <scope>NUCLEOTIDE SEQUENCE [LARGE SCALE GENOMIC DNA]</scope>
    <source>
        <strain evidence="1 2">DP3</strain>
    </source>
</reference>
<dbReference type="AlphaFoldDB" id="A0A858ZQR9"/>
<dbReference type="EMBL" id="CP051298">
    <property type="protein sequence ID" value="QKD42832.1"/>
    <property type="molecule type" value="Genomic_DNA"/>
</dbReference>
<dbReference type="Proteomes" id="UP000500755">
    <property type="component" value="Chromosome"/>
</dbReference>
<protein>
    <submittedName>
        <fullName evidence="1">Uncharacterized protein</fullName>
    </submittedName>
</protein>
<name>A0A858ZQR9_9BURK</name>
<sequence length="71" mass="8029">MMPRIKDPPEENSLLGRWARWTAAPYCEFKDDRARLLALVARDVRKVAIVIVLAITGEAVPWHGWAALFLG</sequence>
<organism evidence="1 2">
    <name type="scientific">Alicycliphilus denitrificans</name>
    <dbReference type="NCBI Taxonomy" id="179636"/>
    <lineage>
        <taxon>Bacteria</taxon>
        <taxon>Pseudomonadati</taxon>
        <taxon>Pseudomonadota</taxon>
        <taxon>Betaproteobacteria</taxon>
        <taxon>Burkholderiales</taxon>
        <taxon>Comamonadaceae</taxon>
        <taxon>Alicycliphilus</taxon>
    </lineage>
</organism>